<dbReference type="GO" id="GO:0009277">
    <property type="term" value="C:fungal-type cell wall"/>
    <property type="evidence" value="ECO:0007669"/>
    <property type="project" value="InterPro"/>
</dbReference>
<dbReference type="Pfam" id="PF01185">
    <property type="entry name" value="Hydrophobin"/>
    <property type="match status" value="1"/>
</dbReference>
<evidence type="ECO:0000313" key="5">
    <source>
        <dbReference type="Proteomes" id="UP001143548"/>
    </source>
</evidence>
<evidence type="ECO:0000256" key="3">
    <source>
        <dbReference type="SAM" id="MobiDB-lite"/>
    </source>
</evidence>
<dbReference type="InterPro" id="IPR001338">
    <property type="entry name" value="Class_I_Hydrophobin"/>
</dbReference>
<gene>
    <name evidence="4" type="ORF">AbraCBS73388_006617</name>
</gene>
<keyword evidence="2" id="KW-0964">Secreted</keyword>
<evidence type="ECO:0000256" key="1">
    <source>
        <dbReference type="ARBA" id="ARBA00023157"/>
    </source>
</evidence>
<dbReference type="SMART" id="SM00075">
    <property type="entry name" value="HYDRO"/>
    <property type="match status" value="1"/>
</dbReference>
<feature type="region of interest" description="Disordered" evidence="3">
    <location>
        <begin position="23"/>
        <end position="46"/>
    </location>
</feature>
<sequence length="173" mass="17739">MKFSITAAVLAFAATVVAMPGGSPSQVDGNGPGNANGQGNKGNNDIRFPVPDDVTVKQAEDKCGDQAQLSCCNKATYAGDSTNVDSGLLAGTLSNLIGTGSGSEGLGLFQECSKLPLQIRKLTWQVPIIAIAVQDIVNKQCQQNIACCQSSPSNTEDDLIGLGLPCIALGSLL</sequence>
<dbReference type="AlphaFoldDB" id="A0A9W5YQL0"/>
<feature type="signal peptide" evidence="2">
    <location>
        <begin position="1"/>
        <end position="18"/>
    </location>
</feature>
<evidence type="ECO:0000256" key="2">
    <source>
        <dbReference type="RuleBase" id="RU365009"/>
    </source>
</evidence>
<feature type="compositionally biased region" description="Gly residues" evidence="3">
    <location>
        <begin position="30"/>
        <end position="40"/>
    </location>
</feature>
<dbReference type="EMBL" id="BROQ01000034">
    <property type="protein sequence ID" value="GKZ20979.1"/>
    <property type="molecule type" value="Genomic_DNA"/>
</dbReference>
<protein>
    <recommendedName>
        <fullName evidence="2">Hydrophobin</fullName>
    </recommendedName>
</protein>
<keyword evidence="2" id="KW-0134">Cell wall</keyword>
<reference evidence="4" key="1">
    <citation type="submission" date="2022-07" db="EMBL/GenBank/DDBJ databases">
        <title>Taxonomy of Aspergillus series Nigri: significant species reduction supported by multi-species coalescent approaches.</title>
        <authorList>
            <person name="Bian C."/>
            <person name="Kusuya Y."/>
            <person name="Sklenar F."/>
            <person name="D'hooge E."/>
            <person name="Yaguchi T."/>
            <person name="Takahashi H."/>
            <person name="Hubka V."/>
        </authorList>
    </citation>
    <scope>NUCLEOTIDE SEQUENCE</scope>
    <source>
        <strain evidence="4">CBS 733.88</strain>
    </source>
</reference>
<dbReference type="GO" id="GO:0005199">
    <property type="term" value="F:structural constituent of cell wall"/>
    <property type="evidence" value="ECO:0007669"/>
    <property type="project" value="InterPro"/>
</dbReference>
<accession>A0A9W5YQL0</accession>
<keyword evidence="1 2" id="KW-1015">Disulfide bond</keyword>
<organism evidence="4 5">
    <name type="scientific">Aspergillus brasiliensis</name>
    <dbReference type="NCBI Taxonomy" id="319629"/>
    <lineage>
        <taxon>Eukaryota</taxon>
        <taxon>Fungi</taxon>
        <taxon>Dikarya</taxon>
        <taxon>Ascomycota</taxon>
        <taxon>Pezizomycotina</taxon>
        <taxon>Eurotiomycetes</taxon>
        <taxon>Eurotiomycetidae</taxon>
        <taxon>Eurotiales</taxon>
        <taxon>Aspergillaceae</taxon>
        <taxon>Aspergillus</taxon>
        <taxon>Aspergillus subgen. Circumdati</taxon>
    </lineage>
</organism>
<name>A0A9W5YQL0_9EURO</name>
<keyword evidence="2" id="KW-0732">Signal</keyword>
<dbReference type="Proteomes" id="UP001143548">
    <property type="component" value="Unassembled WGS sequence"/>
</dbReference>
<comment type="caution">
    <text evidence="4">The sequence shown here is derived from an EMBL/GenBank/DDBJ whole genome shotgun (WGS) entry which is preliminary data.</text>
</comment>
<evidence type="ECO:0000313" key="4">
    <source>
        <dbReference type="EMBL" id="GKZ20979.1"/>
    </source>
</evidence>
<feature type="chain" id="PRO_5041011941" description="Hydrophobin" evidence="2">
    <location>
        <begin position="19"/>
        <end position="173"/>
    </location>
</feature>
<comment type="subcellular location">
    <subcellularLocation>
        <location evidence="2">Secreted</location>
        <location evidence="2">Cell wall</location>
    </subcellularLocation>
</comment>
<proteinExistence type="inferred from homology"/>
<comment type="similarity">
    <text evidence="2">Belongs to the fungal hydrophobin family.</text>
</comment>